<evidence type="ECO:0000313" key="2">
    <source>
        <dbReference type="EMBL" id="MBW0575157.1"/>
    </source>
</evidence>
<accession>A0A9Q3K6E4</accession>
<sequence>MESTIIQTSDQKDKGIQCQKEGGKQGRSPSSFYKKASSQPTSPRKEKELKETIFPNLKDSKNPISCHGQCLQHGQNLDGIQGQRGTKNETTQFPKEITLSPDVVNTVTEIM</sequence>
<comment type="caution">
    <text evidence="2">The sequence shown here is derived from an EMBL/GenBank/DDBJ whole genome shotgun (WGS) entry which is preliminary data.</text>
</comment>
<dbReference type="Proteomes" id="UP000765509">
    <property type="component" value="Unassembled WGS sequence"/>
</dbReference>
<gene>
    <name evidence="2" type="ORF">O181_114872</name>
</gene>
<organism evidence="2 3">
    <name type="scientific">Austropuccinia psidii MF-1</name>
    <dbReference type="NCBI Taxonomy" id="1389203"/>
    <lineage>
        <taxon>Eukaryota</taxon>
        <taxon>Fungi</taxon>
        <taxon>Dikarya</taxon>
        <taxon>Basidiomycota</taxon>
        <taxon>Pucciniomycotina</taxon>
        <taxon>Pucciniomycetes</taxon>
        <taxon>Pucciniales</taxon>
        <taxon>Sphaerophragmiaceae</taxon>
        <taxon>Austropuccinia</taxon>
    </lineage>
</organism>
<name>A0A9Q3K6E4_9BASI</name>
<dbReference type="AlphaFoldDB" id="A0A9Q3K6E4"/>
<evidence type="ECO:0000313" key="3">
    <source>
        <dbReference type="Proteomes" id="UP000765509"/>
    </source>
</evidence>
<keyword evidence="3" id="KW-1185">Reference proteome</keyword>
<protein>
    <submittedName>
        <fullName evidence="2">Uncharacterized protein</fullName>
    </submittedName>
</protein>
<evidence type="ECO:0000256" key="1">
    <source>
        <dbReference type="SAM" id="MobiDB-lite"/>
    </source>
</evidence>
<feature type="compositionally biased region" description="Polar residues" evidence="1">
    <location>
        <begin position="27"/>
        <end position="42"/>
    </location>
</feature>
<proteinExistence type="predicted"/>
<dbReference type="EMBL" id="AVOT02095709">
    <property type="protein sequence ID" value="MBW0575157.1"/>
    <property type="molecule type" value="Genomic_DNA"/>
</dbReference>
<reference evidence="2" key="1">
    <citation type="submission" date="2021-03" db="EMBL/GenBank/DDBJ databases">
        <title>Draft genome sequence of rust myrtle Austropuccinia psidii MF-1, a brazilian biotype.</title>
        <authorList>
            <person name="Quecine M.C."/>
            <person name="Pachon D.M.R."/>
            <person name="Bonatelli M.L."/>
            <person name="Correr F.H."/>
            <person name="Franceschini L.M."/>
            <person name="Leite T.F."/>
            <person name="Margarido G.R.A."/>
            <person name="Almeida C.A."/>
            <person name="Ferrarezi J.A."/>
            <person name="Labate C.A."/>
        </authorList>
    </citation>
    <scope>NUCLEOTIDE SEQUENCE</scope>
    <source>
        <strain evidence="2">MF-1</strain>
    </source>
</reference>
<feature type="region of interest" description="Disordered" evidence="1">
    <location>
        <begin position="1"/>
        <end position="49"/>
    </location>
</feature>